<organism evidence="4 5">
    <name type="scientific">Chitinophaga eiseniae</name>
    <dbReference type="NCBI Taxonomy" id="634771"/>
    <lineage>
        <taxon>Bacteria</taxon>
        <taxon>Pseudomonadati</taxon>
        <taxon>Bacteroidota</taxon>
        <taxon>Chitinophagia</taxon>
        <taxon>Chitinophagales</taxon>
        <taxon>Chitinophagaceae</taxon>
        <taxon>Chitinophaga</taxon>
    </lineage>
</organism>
<dbReference type="Proteomes" id="UP000552864">
    <property type="component" value="Unassembled WGS sequence"/>
</dbReference>
<evidence type="ECO:0000259" key="3">
    <source>
        <dbReference type="PROSITE" id="PS51352"/>
    </source>
</evidence>
<accession>A0A847SC39</accession>
<feature type="chain" id="PRO_5032508989" evidence="2">
    <location>
        <begin position="24"/>
        <end position="396"/>
    </location>
</feature>
<keyword evidence="5" id="KW-1185">Reference proteome</keyword>
<evidence type="ECO:0000313" key="5">
    <source>
        <dbReference type="Proteomes" id="UP000552864"/>
    </source>
</evidence>
<feature type="domain" description="Thioredoxin" evidence="3">
    <location>
        <begin position="13"/>
        <end position="143"/>
    </location>
</feature>
<proteinExistence type="predicted"/>
<sequence length="396" mass="45526">MKRRLLMIPLLLACLLFAAATFAQEGIRFRSNSLAALKQQAIAEKKLIFIDCYTSWCAPCKWMDHNVFTLPAVAEQYNRNFINARFDMEKGEGMEIRKQYTVSSFPTYLFVDANGKLVYRSGSRMSAEEFMTVGENANDPAKGLASLQQQYDNGKRDMQFMLDFYSVLHHYDRNKQERIGEEIVSNFPEEQLNSALGWKAIRLLARTDEDRLGGWFMKHQADFKPFARQGEIDTMANRLTTSLLFGYMRDNKDELFWKRIDFFRKSTMPARKKEGLMMEAEFYLARKDFDNYIRVANAGLKGVLNDDPDKLSFLARRSGSRGVVEPKTLPVSYAMAKRAVVLDPKEYSTQSTLAQICLEMKRKEEGLEAAKKAYALAETSKIEKIVQQLIDQLNAL</sequence>
<dbReference type="InterPro" id="IPR013766">
    <property type="entry name" value="Thioredoxin_domain"/>
</dbReference>
<feature type="signal peptide" evidence="2">
    <location>
        <begin position="1"/>
        <end position="23"/>
    </location>
</feature>
<dbReference type="InterPro" id="IPR017937">
    <property type="entry name" value="Thioredoxin_CS"/>
</dbReference>
<keyword evidence="1" id="KW-0676">Redox-active center</keyword>
<dbReference type="PROSITE" id="PS51352">
    <property type="entry name" value="THIOREDOXIN_2"/>
    <property type="match status" value="1"/>
</dbReference>
<evidence type="ECO:0000256" key="1">
    <source>
        <dbReference type="ARBA" id="ARBA00023284"/>
    </source>
</evidence>
<dbReference type="EMBL" id="JABAHZ010000001">
    <property type="protein sequence ID" value="NLR77303.1"/>
    <property type="molecule type" value="Genomic_DNA"/>
</dbReference>
<dbReference type="InterPro" id="IPR036249">
    <property type="entry name" value="Thioredoxin-like_sf"/>
</dbReference>
<gene>
    <name evidence="4" type="ORF">HGH91_01625</name>
</gene>
<comment type="caution">
    <text evidence="4">The sequence shown here is derived from an EMBL/GenBank/DDBJ whole genome shotgun (WGS) entry which is preliminary data.</text>
</comment>
<keyword evidence="2" id="KW-0732">Signal</keyword>
<protein>
    <submittedName>
        <fullName evidence="4">Thioredoxin fold domain-containing protein</fullName>
    </submittedName>
</protein>
<dbReference type="RefSeq" id="WP_168736710.1">
    <property type="nucleotide sequence ID" value="NZ_JABAHZ010000001.1"/>
</dbReference>
<dbReference type="PROSITE" id="PS00194">
    <property type="entry name" value="THIOREDOXIN_1"/>
    <property type="match status" value="1"/>
</dbReference>
<evidence type="ECO:0000256" key="2">
    <source>
        <dbReference type="SAM" id="SignalP"/>
    </source>
</evidence>
<evidence type="ECO:0000313" key="4">
    <source>
        <dbReference type="EMBL" id="NLR77303.1"/>
    </source>
</evidence>
<reference evidence="4 5" key="1">
    <citation type="submission" date="2020-04" db="EMBL/GenBank/DDBJ databases">
        <authorList>
            <person name="Yin C."/>
        </authorList>
    </citation>
    <scope>NUCLEOTIDE SEQUENCE [LARGE SCALE GENOMIC DNA]</scope>
    <source>
        <strain evidence="4 5">Ak56</strain>
    </source>
</reference>
<dbReference type="AlphaFoldDB" id="A0A847SC39"/>
<dbReference type="Pfam" id="PF13899">
    <property type="entry name" value="Thioredoxin_7"/>
    <property type="match status" value="1"/>
</dbReference>
<dbReference type="SUPFAM" id="SSF52833">
    <property type="entry name" value="Thioredoxin-like"/>
    <property type="match status" value="1"/>
</dbReference>
<dbReference type="Gene3D" id="3.40.30.10">
    <property type="entry name" value="Glutaredoxin"/>
    <property type="match status" value="1"/>
</dbReference>
<name>A0A847SC39_9BACT</name>